<feature type="disulfide bond" evidence="6">
    <location>
        <begin position="1304"/>
        <end position="1313"/>
    </location>
</feature>
<dbReference type="InterPro" id="IPR001881">
    <property type="entry name" value="EGF-like_Ca-bd_dom"/>
</dbReference>
<evidence type="ECO:0000256" key="3">
    <source>
        <dbReference type="ARBA" id="ARBA00022737"/>
    </source>
</evidence>
<feature type="domain" description="Sushi" evidence="11">
    <location>
        <begin position="1519"/>
        <end position="1571"/>
    </location>
</feature>
<dbReference type="SUPFAM" id="SSF49899">
    <property type="entry name" value="Concanavalin A-like lectins/glucanases"/>
    <property type="match status" value="1"/>
</dbReference>
<dbReference type="PANTHER" id="PTHR46393">
    <property type="entry name" value="SUSHI DOMAIN-CONTAINING PROTEIN"/>
    <property type="match status" value="1"/>
</dbReference>
<feature type="disulfide bond" evidence="6">
    <location>
        <begin position="1116"/>
        <end position="1125"/>
    </location>
</feature>
<evidence type="ECO:0000313" key="14">
    <source>
        <dbReference type="RefSeq" id="XP_017779989.1"/>
    </source>
</evidence>
<dbReference type="CDD" id="cd00054">
    <property type="entry name" value="EGF_CA"/>
    <property type="match status" value="3"/>
</dbReference>
<feature type="domain" description="Sushi" evidence="11">
    <location>
        <begin position="517"/>
        <end position="581"/>
    </location>
</feature>
<dbReference type="PROSITE" id="PS50923">
    <property type="entry name" value="SUSHI"/>
    <property type="match status" value="9"/>
</dbReference>
<dbReference type="PROSITE" id="PS50825">
    <property type="entry name" value="HYR"/>
    <property type="match status" value="2"/>
</dbReference>
<feature type="domain" description="VWFA" evidence="9">
    <location>
        <begin position="97"/>
        <end position="273"/>
    </location>
</feature>
<organism evidence="13 14">
    <name type="scientific">Nicrophorus vespilloides</name>
    <name type="common">Boreal carrion beetle</name>
    <dbReference type="NCBI Taxonomy" id="110193"/>
    <lineage>
        <taxon>Eukaryota</taxon>
        <taxon>Metazoa</taxon>
        <taxon>Ecdysozoa</taxon>
        <taxon>Arthropoda</taxon>
        <taxon>Hexapoda</taxon>
        <taxon>Insecta</taxon>
        <taxon>Pterygota</taxon>
        <taxon>Neoptera</taxon>
        <taxon>Endopterygota</taxon>
        <taxon>Coleoptera</taxon>
        <taxon>Polyphaga</taxon>
        <taxon>Staphyliniformia</taxon>
        <taxon>Silphidae</taxon>
        <taxon>Nicrophorinae</taxon>
        <taxon>Nicrophorus</taxon>
    </lineage>
</organism>
<feature type="disulfide bond" evidence="6">
    <location>
        <begin position="1266"/>
        <end position="1275"/>
    </location>
</feature>
<evidence type="ECO:0000313" key="13">
    <source>
        <dbReference type="Proteomes" id="UP000695000"/>
    </source>
</evidence>
<feature type="domain" description="Sushi" evidence="11">
    <location>
        <begin position="1772"/>
        <end position="1833"/>
    </location>
</feature>
<accession>A0ABM1MZI9</accession>
<dbReference type="PROSITE" id="PS00010">
    <property type="entry name" value="ASX_HYDROXYL"/>
    <property type="match status" value="1"/>
</dbReference>
<dbReference type="InterPro" id="IPR013320">
    <property type="entry name" value="ConA-like_dom_sf"/>
</dbReference>
<dbReference type="PRINTS" id="PR00453">
    <property type="entry name" value="VWFADOMAIN"/>
</dbReference>
<dbReference type="SMART" id="SM00327">
    <property type="entry name" value="VWA"/>
    <property type="match status" value="1"/>
</dbReference>
<dbReference type="InterPro" id="IPR036465">
    <property type="entry name" value="vWFA_dom_sf"/>
</dbReference>
<dbReference type="PROSITE" id="PS50234">
    <property type="entry name" value="VWFA"/>
    <property type="match status" value="1"/>
</dbReference>
<keyword evidence="4 6" id="KW-1015">Disulfide bond</keyword>
<dbReference type="CDD" id="cd01450">
    <property type="entry name" value="vWFA_subfamily_ECM"/>
    <property type="match status" value="1"/>
</dbReference>
<dbReference type="PRINTS" id="PR00895">
    <property type="entry name" value="PENTAXIN"/>
</dbReference>
<dbReference type="SUPFAM" id="SSF57196">
    <property type="entry name" value="EGF/Laminin"/>
    <property type="match status" value="3"/>
</dbReference>
<keyword evidence="2" id="KW-0732">Signal</keyword>
<proteinExistence type="predicted"/>
<dbReference type="PROSITE" id="PS01186">
    <property type="entry name" value="EGF_2"/>
    <property type="match status" value="5"/>
</dbReference>
<evidence type="ECO:0000256" key="2">
    <source>
        <dbReference type="ARBA" id="ARBA00022729"/>
    </source>
</evidence>
<dbReference type="InterPro" id="IPR000152">
    <property type="entry name" value="EGF-type_Asp/Asn_hydroxyl_site"/>
</dbReference>
<dbReference type="Gene3D" id="2.10.50.10">
    <property type="entry name" value="Tumor Necrosis Factor Receptor, subunit A, domain 2"/>
    <property type="match status" value="2"/>
</dbReference>
<dbReference type="InterPro" id="IPR001759">
    <property type="entry name" value="PTX_dom"/>
</dbReference>
<dbReference type="SMART" id="SM01411">
    <property type="entry name" value="Ephrin_rec_like"/>
    <property type="match status" value="3"/>
</dbReference>
<keyword evidence="1 7" id="KW-0768">Sushi</keyword>
<dbReference type="CDD" id="cd00033">
    <property type="entry name" value="CCP"/>
    <property type="match status" value="8"/>
</dbReference>
<dbReference type="RefSeq" id="XP_017779989.1">
    <property type="nucleotide sequence ID" value="XM_017924500.1"/>
</dbReference>
<feature type="domain" description="Sushi" evidence="11">
    <location>
        <begin position="1706"/>
        <end position="1771"/>
    </location>
</feature>
<feature type="disulfide bond" evidence="7">
    <location>
        <begin position="1804"/>
        <end position="1831"/>
    </location>
</feature>
<name>A0ABM1MZI9_NICVS</name>
<evidence type="ECO:0000256" key="7">
    <source>
        <dbReference type="PROSITE-ProRule" id="PRU00302"/>
    </source>
</evidence>
<evidence type="ECO:0000256" key="1">
    <source>
        <dbReference type="ARBA" id="ARBA00022659"/>
    </source>
</evidence>
<feature type="domain" description="HYR" evidence="10">
    <location>
        <begin position="580"/>
        <end position="664"/>
    </location>
</feature>
<feature type="disulfide bond" evidence="6">
    <location>
        <begin position="1230"/>
        <end position="1239"/>
    </location>
</feature>
<dbReference type="SUPFAM" id="SSF53300">
    <property type="entry name" value="vWA-like"/>
    <property type="match status" value="1"/>
</dbReference>
<evidence type="ECO:0000256" key="6">
    <source>
        <dbReference type="PROSITE-ProRule" id="PRU00076"/>
    </source>
</evidence>
<dbReference type="Gene3D" id="2.60.120.200">
    <property type="match status" value="1"/>
</dbReference>
<feature type="domain" description="Sushi" evidence="11">
    <location>
        <begin position="386"/>
        <end position="446"/>
    </location>
</feature>
<comment type="caution">
    <text evidence="6">Lacks conserved residue(s) required for the propagation of feature annotation.</text>
</comment>
<dbReference type="SMART" id="SM00032">
    <property type="entry name" value="CCP"/>
    <property type="match status" value="10"/>
</dbReference>
<dbReference type="SUPFAM" id="SSF57184">
    <property type="entry name" value="Growth factor receptor domain"/>
    <property type="match status" value="2"/>
</dbReference>
<keyword evidence="13" id="KW-1185">Reference proteome</keyword>
<feature type="domain" description="Pentraxin (PTX)" evidence="12">
    <location>
        <begin position="1319"/>
        <end position="1518"/>
    </location>
</feature>
<dbReference type="InterPro" id="IPR002035">
    <property type="entry name" value="VWF_A"/>
</dbReference>
<dbReference type="SMART" id="SM00181">
    <property type="entry name" value="EGF"/>
    <property type="match status" value="7"/>
</dbReference>
<feature type="domain" description="Sushi" evidence="11">
    <location>
        <begin position="1834"/>
        <end position="1885"/>
    </location>
</feature>
<feature type="domain" description="EGF-like" evidence="8">
    <location>
        <begin position="1278"/>
        <end position="1314"/>
    </location>
</feature>
<dbReference type="Gene3D" id="2.10.25.10">
    <property type="entry name" value="Laminin"/>
    <property type="match status" value="4"/>
</dbReference>
<evidence type="ECO:0000259" key="8">
    <source>
        <dbReference type="PROSITE" id="PS50026"/>
    </source>
</evidence>
<evidence type="ECO:0000256" key="4">
    <source>
        <dbReference type="ARBA" id="ARBA00023157"/>
    </source>
</evidence>
<feature type="disulfide bond" evidence="7">
    <location>
        <begin position="388"/>
        <end position="431"/>
    </location>
</feature>
<feature type="disulfide bond" evidence="6">
    <location>
        <begin position="1282"/>
        <end position="1292"/>
    </location>
</feature>
<dbReference type="InterPro" id="IPR035976">
    <property type="entry name" value="Sushi/SCR/CCP_sf"/>
</dbReference>
<feature type="disulfide bond" evidence="7">
    <location>
        <begin position="1742"/>
        <end position="1769"/>
    </location>
</feature>
<feature type="domain" description="EGF-like" evidence="8">
    <location>
        <begin position="1128"/>
        <end position="1165"/>
    </location>
</feature>
<feature type="domain" description="EGF-like" evidence="8">
    <location>
        <begin position="1204"/>
        <end position="1240"/>
    </location>
</feature>
<dbReference type="InterPro" id="IPR011641">
    <property type="entry name" value="Tyr-kin_ephrin_A/B_rcpt-like"/>
</dbReference>
<feature type="disulfide bond" evidence="7">
    <location>
        <begin position="1600"/>
        <end position="1627"/>
    </location>
</feature>
<evidence type="ECO:0000259" key="11">
    <source>
        <dbReference type="PROSITE" id="PS50923"/>
    </source>
</evidence>
<dbReference type="InterPro" id="IPR000436">
    <property type="entry name" value="Sushi_SCR_CCP_dom"/>
</dbReference>
<dbReference type="Pfam" id="PF00084">
    <property type="entry name" value="Sushi"/>
    <property type="match status" value="7"/>
</dbReference>
<dbReference type="Pfam" id="PF00092">
    <property type="entry name" value="VWA"/>
    <property type="match status" value="1"/>
</dbReference>
<keyword evidence="5" id="KW-0325">Glycoprotein</keyword>
<keyword evidence="6" id="KW-0245">EGF-like domain</keyword>
<dbReference type="SMART" id="SM00179">
    <property type="entry name" value="EGF_CA"/>
    <property type="match status" value="5"/>
</dbReference>
<feature type="domain" description="HYR" evidence="10">
    <location>
        <begin position="665"/>
        <end position="745"/>
    </location>
</feature>
<dbReference type="PROSITE" id="PS50026">
    <property type="entry name" value="EGF_3"/>
    <property type="match status" value="6"/>
</dbReference>
<feature type="domain" description="Sushi" evidence="11">
    <location>
        <begin position="460"/>
        <end position="516"/>
    </location>
</feature>
<feature type="disulfide bond" evidence="7">
    <location>
        <begin position="417"/>
        <end position="444"/>
    </location>
</feature>
<evidence type="ECO:0000259" key="12">
    <source>
        <dbReference type="PROSITE" id="PS51828"/>
    </source>
</evidence>
<evidence type="ECO:0000256" key="5">
    <source>
        <dbReference type="ARBA" id="ARBA00023180"/>
    </source>
</evidence>
<feature type="disulfide bond" evidence="6">
    <location>
        <begin position="1192"/>
        <end position="1201"/>
    </location>
</feature>
<keyword evidence="3" id="KW-0677">Repeat</keyword>
<dbReference type="Pfam" id="PF07699">
    <property type="entry name" value="Ephrin_rec_like"/>
    <property type="match status" value="2"/>
</dbReference>
<evidence type="ECO:0000259" key="10">
    <source>
        <dbReference type="PROSITE" id="PS50825"/>
    </source>
</evidence>
<feature type="domain" description="Sushi" evidence="11">
    <location>
        <begin position="1572"/>
        <end position="1629"/>
    </location>
</feature>
<dbReference type="PROSITE" id="PS00022">
    <property type="entry name" value="EGF_1"/>
    <property type="match status" value="6"/>
</dbReference>
<feature type="disulfide bond" evidence="6">
    <location>
        <begin position="1155"/>
        <end position="1164"/>
    </location>
</feature>
<dbReference type="Gene3D" id="2.10.70.10">
    <property type="entry name" value="Complement Module, domain 1"/>
    <property type="match status" value="8"/>
</dbReference>
<evidence type="ECO:0000259" key="9">
    <source>
        <dbReference type="PROSITE" id="PS50234"/>
    </source>
</evidence>
<dbReference type="Pfam" id="PF02494">
    <property type="entry name" value="HYR"/>
    <property type="match status" value="2"/>
</dbReference>
<dbReference type="InterPro" id="IPR003410">
    <property type="entry name" value="HYR_dom"/>
</dbReference>
<feature type="disulfide bond" evidence="6">
    <location>
        <begin position="1171"/>
        <end position="1181"/>
    </location>
</feature>
<dbReference type="PANTHER" id="PTHR46393:SF7">
    <property type="entry name" value="COMPLEMENT C2"/>
    <property type="match status" value="1"/>
</dbReference>
<feature type="disulfide bond" evidence="7">
    <location>
        <begin position="487"/>
        <end position="514"/>
    </location>
</feature>
<dbReference type="GeneID" id="108565183"/>
<sequence length="1885" mass="209534">MIQIPHLVVTMAASTKAAAFFFLLFLSIGIISVIGAGKTYPDVINEFSDYFNFGGKKIATKLNRDQRENSIFKSKVDIIGSVFKLNVDNLKTGGILDLVFLIDASSSVGETNFRSELKFVKKLLSDVTVDFNHTRIAVVTFSSQEHIVTNINEISMPTETNNKCLLLNKELNEIKYSGGGTYTLGAFEMAQDILNGSRSEAKKIIFLITDGFSNGGDPIPVAKDLKALGVTIFTIGILNGNYKELYQLASEPGEMFSFLLDSFEQFESLARRALHVDLQSGDYIPLGSNQPCDKLCPEKNCCDNQALCTCGTTTGHYACLCRPGYYGSGLQNGCSPCPSGSYASGPNLCLPCPDINHYTFPPAIGISSCTCKSGYKAADNHKCEVITCPKLKPPENGYFVKRKNCSNVLNSACGVRCFVGYTLIGSSIRLCLSNATWSGKNPSCEVKTCNKLQAPPHGSMYCKHSDLGEDFTAESKLPVDTVCSFACERGRTLTGSVQRTCLPLARWDGLKTACKQIKCNRLSQINFGTVEPKSCTTGKQSFGKKCNIVCNEGFELVGPSQKVCSGQHGTWDSIDEVFCKDITKPNITCPDNIQAETLTGKPYGFVSWNVPNATDNSNLNVSIWTKPSIKKVNNFKFKIGTTIVTYFAQDGFKNRAKCNFTVKILDKQPPNIEQCVDPPPFLTVEKQPQNLTWDEPVIYDNSQNVNVHKTHEFGLFDIGTTQVIYTATDFSNNTASCTLNITLQESKCEDLPDPIFGHSDCQPFSDQIQCVVTCDEGYALPLYQSSVIDVGNETKFICEHSQPMWYSNAGALLGCSVSEIPLEVNHTGVIEVDDRKELCQNESNLTDFGNEIGNKLENDCEGFECKVTTEAICLDDDDKDEEEEESSNIIKREIDVREKPGKRKFFRRKKVNVKFKLHAKNIGLAKKVPNFSQIKKDGLKVLVQKSKILCPKGSFIKKLKCVRCPEGTFHNETSNSCQSCTIGSYNDKTGQMGCLSCPDHYSTRKLHAKSLEDCIEQCPPGTYARKKQIKRPKNHPNAIIERTTLKPYCTSCPLGQYQSKHGQINCMTCSKSLTTFSRGAISSNDCVPNTDYQCQIEKVCNSGTCVVEEFQYSCLCDDNYIGSHCEIGSEPCSSNPCQNNGTCINEDQSTYSCKCLEGYLGLSCGEIADTCKLQCTNGGTCLNTEDEEICLCPKGFIGDLCDKKLEYCFEELCQNNGSCREDINGFKCMCEGGFVGRRCSYLPCDYQPCPDNAICYNENSTFKCECLEGFEGVNCTQKLDPCKNVNCHNGKCEEIENFSYKCKCFRGFSGKNCDNELKEDYILNFPRSSTTDFVNMDGFQNDLNQVSICLWVKTNDSFNYGTILSYATAEFDNAFTITDYTGLVIYINNKYIVSDIVLNDGNWNFFCFNWESLDGIFGIYLNGKMIQNGTNLSKGEQIKGGGKLFLGQEQDVLGGKFSRSESFLGRMAYFEMHSKVLSHGDIIESMSCNQSVFGDVYTWPEIAIGINGDITVEDSTFCKNCPILEAPINGNVTIVNSTAFYSCKNGYNTNITQRICTKSSKWDKVAPICIPVKCGHPGYISNGVFRGRRYTYSEELTYKCNHGYNLTGSKIRTCKEDGNWYPEAPKCVGIQCIKFDAPENAQLLVLTEDYTEAAFEDYDNFEVGLQVEVKCVEESELNGESVLTCLHDGSWDYDIPICKSTKKLKIPCSLEHVPEAPTNGYLEEASLALVQSNEAESVYYKCREGYKMHGSNISTCIIDGYWTELKMSCLANMCPKPPKYKHMVPKLLEPDQVFQIGNMLTYECVKGYKGFSNMRLRCMSNGNWGRMQGKCFKISCGKPVVLEDTQIVGRSYLYNNTITLICPNKVEKMLLCESDGKWKGNMENC</sequence>
<feature type="domain" description="EGF-like" evidence="8">
    <location>
        <begin position="1241"/>
        <end position="1276"/>
    </location>
</feature>
<dbReference type="InterPro" id="IPR000742">
    <property type="entry name" value="EGF"/>
</dbReference>
<dbReference type="InterPro" id="IPR009030">
    <property type="entry name" value="Growth_fac_rcpt_cys_sf"/>
</dbReference>
<dbReference type="Proteomes" id="UP000695000">
    <property type="component" value="Unplaced"/>
</dbReference>
<feature type="domain" description="EGF-like" evidence="8">
    <location>
        <begin position="1090"/>
        <end position="1126"/>
    </location>
</feature>
<gene>
    <name evidence="14" type="primary">LOC108565183</name>
</gene>
<dbReference type="SUPFAM" id="SSF57535">
    <property type="entry name" value="Complement control module/SCR domain"/>
    <property type="match status" value="9"/>
</dbReference>
<protein>
    <submittedName>
        <fullName evidence="14">Sushi, von Willebrand factor type A, EGF and pentraxin domain-containing protein 1-like</fullName>
    </submittedName>
</protein>
<dbReference type="Gene3D" id="3.40.50.410">
    <property type="entry name" value="von Willebrand factor, type A domain"/>
    <property type="match status" value="1"/>
</dbReference>
<reference evidence="14" key="1">
    <citation type="submission" date="2025-08" db="UniProtKB">
        <authorList>
            <consortium name="RefSeq"/>
        </authorList>
    </citation>
    <scope>IDENTIFICATION</scope>
    <source>
        <tissue evidence="14">Whole Larva</tissue>
    </source>
</reference>
<dbReference type="Pfam" id="PF00008">
    <property type="entry name" value="EGF"/>
    <property type="match status" value="1"/>
</dbReference>
<feature type="domain" description="EGF-like" evidence="8">
    <location>
        <begin position="1167"/>
        <end position="1202"/>
    </location>
</feature>
<dbReference type="SMART" id="SM00159">
    <property type="entry name" value="PTX"/>
    <property type="match status" value="1"/>
</dbReference>
<dbReference type="PROSITE" id="PS51828">
    <property type="entry name" value="PTX_2"/>
    <property type="match status" value="1"/>
</dbReference>
<feature type="disulfide bond" evidence="7">
    <location>
        <begin position="1671"/>
        <end position="1698"/>
    </location>
</feature>
<dbReference type="Pfam" id="PF00354">
    <property type="entry name" value="Pentaxin"/>
    <property type="match status" value="1"/>
</dbReference>
<feature type="domain" description="Sushi" evidence="11">
    <location>
        <begin position="1630"/>
        <end position="1700"/>
    </location>
</feature>